<dbReference type="PANTHER" id="PTHR44167">
    <property type="entry name" value="OVARIAN-SPECIFIC SERINE/THREONINE-PROTEIN KINASE LOK-RELATED"/>
    <property type="match status" value="1"/>
</dbReference>
<gene>
    <name evidence="2" type="ORF">RDB_LOCUS86607</name>
</gene>
<dbReference type="InterPro" id="IPR011009">
    <property type="entry name" value="Kinase-like_dom_sf"/>
</dbReference>
<dbReference type="Proteomes" id="UP000663850">
    <property type="component" value="Unassembled WGS sequence"/>
</dbReference>
<dbReference type="PANTHER" id="PTHR44167:SF24">
    <property type="entry name" value="SERINE_THREONINE-PROTEIN KINASE CHK2"/>
    <property type="match status" value="1"/>
</dbReference>
<dbReference type="SMART" id="SM00220">
    <property type="entry name" value="S_TKc"/>
    <property type="match status" value="1"/>
</dbReference>
<evidence type="ECO:0000313" key="3">
    <source>
        <dbReference type="Proteomes" id="UP000663850"/>
    </source>
</evidence>
<reference evidence="2" key="1">
    <citation type="submission" date="2021-01" db="EMBL/GenBank/DDBJ databases">
        <authorList>
            <person name="Kaushik A."/>
        </authorList>
    </citation>
    <scope>NUCLEOTIDE SEQUENCE</scope>
    <source>
        <strain evidence="2">Type strain: AG8-Rh-89/</strain>
    </source>
</reference>
<protein>
    <recommendedName>
        <fullName evidence="1">Protein kinase domain-containing protein</fullName>
    </recommendedName>
</protein>
<dbReference type="PROSITE" id="PS50011">
    <property type="entry name" value="PROTEIN_KINASE_DOM"/>
    <property type="match status" value="1"/>
</dbReference>
<dbReference type="InterPro" id="IPR000719">
    <property type="entry name" value="Prot_kinase_dom"/>
</dbReference>
<sequence length="384" mass="44836">MPYEEEYISDEQAAIYAEASRTGENDRWKLSTNERQWVQHQPYLLEKGYQLRPRYRPGWVRSWEGTNRNPRVCEDSLTIQSFKIMDAVRVRDGKRVIIKAFDMRITPNELHVLEYLSSEDIQLDPRNHCACALDSFPVPGKDGWVFVVMDTYHLLSATPFETIGEAVELIRQLLEGLVFMHGLNLAHRDCASTNIMMKADTLFKNTPHPHPSYSFLTEDGRNYASLHPRRSRSVKYYFIDFGLATLFPSYAERNLVIGAEGRERDVPELSTPDIPYDPFKVDICIIGQFLWRDFYTKSSRSLYFLEPFVKRLADVDPSRRPTADEAFTDFELIRETLEPRILARALNPNMFQRVTYSLSDGLYWSVNWLMQSLLRRQPERISLP</sequence>
<dbReference type="SUPFAM" id="SSF56112">
    <property type="entry name" value="Protein kinase-like (PK-like)"/>
    <property type="match status" value="1"/>
</dbReference>
<evidence type="ECO:0000259" key="1">
    <source>
        <dbReference type="PROSITE" id="PS50011"/>
    </source>
</evidence>
<dbReference type="GO" id="GO:0005524">
    <property type="term" value="F:ATP binding"/>
    <property type="evidence" value="ECO:0007669"/>
    <property type="project" value="InterPro"/>
</dbReference>
<dbReference type="AlphaFoldDB" id="A0A8H3CRG0"/>
<dbReference type="Gene3D" id="3.30.200.20">
    <property type="entry name" value="Phosphorylase Kinase, domain 1"/>
    <property type="match status" value="1"/>
</dbReference>
<accession>A0A8H3CRG0</accession>
<comment type="caution">
    <text evidence="2">The sequence shown here is derived from an EMBL/GenBank/DDBJ whole genome shotgun (WGS) entry which is preliminary data.</text>
</comment>
<organism evidence="2 3">
    <name type="scientific">Rhizoctonia solani</name>
    <dbReference type="NCBI Taxonomy" id="456999"/>
    <lineage>
        <taxon>Eukaryota</taxon>
        <taxon>Fungi</taxon>
        <taxon>Dikarya</taxon>
        <taxon>Basidiomycota</taxon>
        <taxon>Agaricomycotina</taxon>
        <taxon>Agaricomycetes</taxon>
        <taxon>Cantharellales</taxon>
        <taxon>Ceratobasidiaceae</taxon>
        <taxon>Rhizoctonia</taxon>
    </lineage>
</organism>
<evidence type="ECO:0000313" key="2">
    <source>
        <dbReference type="EMBL" id="CAE6492696.1"/>
    </source>
</evidence>
<name>A0A8H3CRG0_9AGAM</name>
<dbReference type="GO" id="GO:0004672">
    <property type="term" value="F:protein kinase activity"/>
    <property type="evidence" value="ECO:0007669"/>
    <property type="project" value="InterPro"/>
</dbReference>
<dbReference type="EMBL" id="CAJMWZ010004589">
    <property type="protein sequence ID" value="CAE6492696.1"/>
    <property type="molecule type" value="Genomic_DNA"/>
</dbReference>
<proteinExistence type="predicted"/>
<dbReference type="Gene3D" id="1.10.510.10">
    <property type="entry name" value="Transferase(Phosphotransferase) domain 1"/>
    <property type="match status" value="1"/>
</dbReference>
<feature type="domain" description="Protein kinase" evidence="1">
    <location>
        <begin position="16"/>
        <end position="384"/>
    </location>
</feature>